<dbReference type="InterPro" id="IPR020946">
    <property type="entry name" value="Flavin_mOase-like"/>
</dbReference>
<accession>A0A2J6QPL3</accession>
<evidence type="ECO:0000256" key="1">
    <source>
        <dbReference type="ARBA" id="ARBA00001974"/>
    </source>
</evidence>
<evidence type="ECO:0000313" key="8">
    <source>
        <dbReference type="EMBL" id="PMD28198.1"/>
    </source>
</evidence>
<dbReference type="EMBL" id="KZ613464">
    <property type="protein sequence ID" value="PMD28198.1"/>
    <property type="molecule type" value="Genomic_DNA"/>
</dbReference>
<comment type="cofactor">
    <cofactor evidence="1">
        <name>FAD</name>
        <dbReference type="ChEBI" id="CHEBI:57692"/>
    </cofactor>
</comment>
<evidence type="ECO:0000313" key="9">
    <source>
        <dbReference type="Proteomes" id="UP000235672"/>
    </source>
</evidence>
<dbReference type="SUPFAM" id="SSF51905">
    <property type="entry name" value="FAD/NAD(P)-binding domain"/>
    <property type="match status" value="2"/>
</dbReference>
<dbReference type="InterPro" id="IPR036188">
    <property type="entry name" value="FAD/NAD-bd_sf"/>
</dbReference>
<sequence length="573" mass="64512">MAAAATQELPERIIKTELSQYARRRDTTGPYADNLDIDVLIVGAGFSGIYLLYEMRKQGYNTVLYDAGTGYGGTWRWNCYPGARVDSPVPIYQLAIPEVYNTFSFTTNYPDWRELQAYFDHCDKVCNLSKDTAFETVVTSAEFDQQAGKWTAKTADGRTCKTRFLIVAAGFAAKRYVPDYKSIEKFKGVVHHSSFWPPEDVDVKGKKVAVIGTGASGVQIAQEWGPQVEHMTVFQRTPNLALPMGKRPMSKEEQDGLRPYYPEMLNLRERCFAGFTYDFSEHDTFDHTPEEREAFFEALWKQAGFALWLGGYKDYLFDMKANREAYNFWAKKQRQRIKNPAKRDLLCPLEPPHAFGVKRPCLEQNYYEVLDQDNVDIVDISEKGGNQIVEFTENGIKTADSKVHEADVVALATGFDITTGGMTSMGLKSINGTYLKDEWKSSANTYLGTTISGYPNMFHIYGPHGPTLLSNGPSAVEIQGRWIRDAINKINKEGLKSINATPEATKAWKQRINDLSNATLLPTTRSTYMGGSVPGKAFEQVNYAGGVDKYRSEIREVLKDWRGFKTEPIQSAA</sequence>
<dbReference type="AlphaFoldDB" id="A0A2J6QPL3"/>
<comment type="similarity">
    <text evidence="2">Belongs to the FAD-binding monooxygenase family.</text>
</comment>
<evidence type="ECO:0000256" key="4">
    <source>
        <dbReference type="ARBA" id="ARBA00022827"/>
    </source>
</evidence>
<evidence type="ECO:0000256" key="2">
    <source>
        <dbReference type="ARBA" id="ARBA00010139"/>
    </source>
</evidence>
<dbReference type="GO" id="GO:0050661">
    <property type="term" value="F:NADP binding"/>
    <property type="evidence" value="ECO:0007669"/>
    <property type="project" value="InterPro"/>
</dbReference>
<keyword evidence="5" id="KW-0521">NADP</keyword>
<proteinExistence type="inferred from homology"/>
<name>A0A2J6QPL3_9HELO</name>
<evidence type="ECO:0000256" key="3">
    <source>
        <dbReference type="ARBA" id="ARBA00022630"/>
    </source>
</evidence>
<keyword evidence="9" id="KW-1185">Reference proteome</keyword>
<keyword evidence="4" id="KW-0274">FAD</keyword>
<dbReference type="GO" id="GO:0050660">
    <property type="term" value="F:flavin adenine dinucleotide binding"/>
    <property type="evidence" value="ECO:0007669"/>
    <property type="project" value="InterPro"/>
</dbReference>
<evidence type="ECO:0000256" key="5">
    <source>
        <dbReference type="ARBA" id="ARBA00022857"/>
    </source>
</evidence>
<dbReference type="PRINTS" id="PR00411">
    <property type="entry name" value="PNDRDTASEI"/>
</dbReference>
<organism evidence="8 9">
    <name type="scientific">Hyaloscypha hepaticicola</name>
    <dbReference type="NCBI Taxonomy" id="2082293"/>
    <lineage>
        <taxon>Eukaryota</taxon>
        <taxon>Fungi</taxon>
        <taxon>Dikarya</taxon>
        <taxon>Ascomycota</taxon>
        <taxon>Pezizomycotina</taxon>
        <taxon>Leotiomycetes</taxon>
        <taxon>Helotiales</taxon>
        <taxon>Hyaloscyphaceae</taxon>
        <taxon>Hyaloscypha</taxon>
    </lineage>
</organism>
<dbReference type="Gene3D" id="3.50.50.60">
    <property type="entry name" value="FAD/NAD(P)-binding domain"/>
    <property type="match status" value="2"/>
</dbReference>
<evidence type="ECO:0000256" key="7">
    <source>
        <dbReference type="ARBA" id="ARBA00023033"/>
    </source>
</evidence>
<dbReference type="GO" id="GO:0004499">
    <property type="term" value="F:N,N-dimethylaniline monooxygenase activity"/>
    <property type="evidence" value="ECO:0007669"/>
    <property type="project" value="InterPro"/>
</dbReference>
<protein>
    <submittedName>
        <fullName evidence="8">Cyclohexanone monooxygenase</fullName>
    </submittedName>
</protein>
<reference evidence="8 9" key="1">
    <citation type="submission" date="2016-05" db="EMBL/GenBank/DDBJ databases">
        <title>A degradative enzymes factory behind the ericoid mycorrhizal symbiosis.</title>
        <authorList>
            <consortium name="DOE Joint Genome Institute"/>
            <person name="Martino E."/>
            <person name="Morin E."/>
            <person name="Grelet G."/>
            <person name="Kuo A."/>
            <person name="Kohler A."/>
            <person name="Daghino S."/>
            <person name="Barry K."/>
            <person name="Choi C."/>
            <person name="Cichocki N."/>
            <person name="Clum A."/>
            <person name="Copeland A."/>
            <person name="Hainaut M."/>
            <person name="Haridas S."/>
            <person name="Labutti K."/>
            <person name="Lindquist E."/>
            <person name="Lipzen A."/>
            <person name="Khouja H.-R."/>
            <person name="Murat C."/>
            <person name="Ohm R."/>
            <person name="Olson A."/>
            <person name="Spatafora J."/>
            <person name="Veneault-Fourrey C."/>
            <person name="Henrissat B."/>
            <person name="Grigoriev I."/>
            <person name="Martin F."/>
            <person name="Perotto S."/>
        </authorList>
    </citation>
    <scope>NUCLEOTIDE SEQUENCE [LARGE SCALE GENOMIC DNA]</scope>
    <source>
        <strain evidence="8 9">UAMH 7357</strain>
    </source>
</reference>
<keyword evidence="7 8" id="KW-0503">Monooxygenase</keyword>
<evidence type="ECO:0000256" key="6">
    <source>
        <dbReference type="ARBA" id="ARBA00023002"/>
    </source>
</evidence>
<dbReference type="OrthoDB" id="66881at2759"/>
<keyword evidence="6" id="KW-0560">Oxidoreductase</keyword>
<dbReference type="PANTHER" id="PTHR43098:SF3">
    <property type="entry name" value="L-ORNITHINE N(5)-MONOOXYGENASE-RELATED"/>
    <property type="match status" value="1"/>
</dbReference>
<dbReference type="InterPro" id="IPR050775">
    <property type="entry name" value="FAD-binding_Monooxygenases"/>
</dbReference>
<keyword evidence="3" id="KW-0285">Flavoprotein</keyword>
<dbReference type="Proteomes" id="UP000235672">
    <property type="component" value="Unassembled WGS sequence"/>
</dbReference>
<gene>
    <name evidence="8" type="ORF">NA56DRAFT_639870</name>
</gene>
<dbReference type="Pfam" id="PF00743">
    <property type="entry name" value="FMO-like"/>
    <property type="match status" value="1"/>
</dbReference>
<dbReference type="PANTHER" id="PTHR43098">
    <property type="entry name" value="L-ORNITHINE N(5)-MONOOXYGENASE-RELATED"/>
    <property type="match status" value="1"/>
</dbReference>
<dbReference type="STRING" id="1745343.A0A2J6QPL3"/>